<dbReference type="GO" id="GO:0005743">
    <property type="term" value="C:mitochondrial inner membrane"/>
    <property type="evidence" value="ECO:0007669"/>
    <property type="project" value="TreeGrafter"/>
</dbReference>
<reference evidence="2 3" key="1">
    <citation type="submission" date="2025-04" db="UniProtKB">
        <authorList>
            <consortium name="RefSeq"/>
        </authorList>
    </citation>
    <scope>IDENTIFICATION</scope>
    <source>
        <tissue evidence="2 3">Whole organism</tissue>
    </source>
</reference>
<dbReference type="RefSeq" id="XP_047741728.1">
    <property type="nucleotide sequence ID" value="XM_047885772.1"/>
</dbReference>
<evidence type="ECO:0000313" key="3">
    <source>
        <dbReference type="RefSeq" id="XP_018006726.1"/>
    </source>
</evidence>
<dbReference type="OMA" id="KHRNNHE"/>
<dbReference type="GO" id="GO:0032979">
    <property type="term" value="P:protein insertion into mitochondrial inner membrane from matrix"/>
    <property type="evidence" value="ECO:0007669"/>
    <property type="project" value="TreeGrafter"/>
</dbReference>
<dbReference type="PANTHER" id="PTHR13333">
    <property type="entry name" value="M-AAA PROTEASE-INTERACTING PROTEIN 1, MITOCHONDRIAL"/>
    <property type="match status" value="1"/>
</dbReference>
<organism evidence="1 2">
    <name type="scientific">Hyalella azteca</name>
    <name type="common">Amphipod</name>
    <dbReference type="NCBI Taxonomy" id="294128"/>
    <lineage>
        <taxon>Eukaryota</taxon>
        <taxon>Metazoa</taxon>
        <taxon>Ecdysozoa</taxon>
        <taxon>Arthropoda</taxon>
        <taxon>Crustacea</taxon>
        <taxon>Multicrustacea</taxon>
        <taxon>Malacostraca</taxon>
        <taxon>Eumalacostraca</taxon>
        <taxon>Peracarida</taxon>
        <taxon>Amphipoda</taxon>
        <taxon>Senticaudata</taxon>
        <taxon>Talitrida</taxon>
        <taxon>Talitroidea</taxon>
        <taxon>Hyalellidae</taxon>
        <taxon>Hyalella</taxon>
    </lineage>
</organism>
<protein>
    <submittedName>
        <fullName evidence="2">Uncharacterized protein LOC108664612 isoform X1</fullName>
    </submittedName>
    <submittedName>
        <fullName evidence="4">Uncharacterized protein LOC108664612 isoform X2</fullName>
    </submittedName>
    <submittedName>
        <fullName evidence="3">Uncharacterized protein LOC108664612 isoform X3</fullName>
    </submittedName>
</protein>
<dbReference type="GeneID" id="108664612"/>
<evidence type="ECO:0000313" key="2">
    <source>
        <dbReference type="RefSeq" id="XP_018006725.1"/>
    </source>
</evidence>
<dbReference type="Proteomes" id="UP000694843">
    <property type="component" value="Unplaced"/>
</dbReference>
<keyword evidence="1" id="KW-1185">Reference proteome</keyword>
<evidence type="ECO:0000313" key="1">
    <source>
        <dbReference type="Proteomes" id="UP000694843"/>
    </source>
</evidence>
<name>A0A8B7MZJ8_HYAAZ</name>
<proteinExistence type="predicted"/>
<dbReference type="OrthoDB" id="6361925at2759"/>
<dbReference type="RefSeq" id="XP_018006725.1">
    <property type="nucleotide sequence ID" value="XM_018151236.2"/>
</dbReference>
<accession>A0A8B7MZJ8</accession>
<sequence>MASIGCVHACLKHLTSPDCALLKLCCPRSQHFQMVLSSSQSFRDDIWASKSNYEHSRNRQNDYSSCACNILASRSQQKSLFTMPSRGLHSTSSLNCEGDKKIEGFHMYIPNPFKWLSNWLIIQEFQSSWDPSFDVKAFKFGVKQAVVRVSELVRAREWGELKGLVSQPIIDDFRLLRSPITQEQIDALDLQLKNILAVHIDGIRMQQVVDEKYCDISVLVLAAKPHSDRQKTDYITFNLRLHRNYTRGRLPSWSITRLRLQVQHFSRA</sequence>
<dbReference type="AlphaFoldDB" id="A0A8B7MZJ8"/>
<evidence type="ECO:0000313" key="4">
    <source>
        <dbReference type="RefSeq" id="XP_047741728.1"/>
    </source>
</evidence>
<dbReference type="RefSeq" id="XP_018006726.1">
    <property type="nucleotide sequence ID" value="XM_018151237.2"/>
</dbReference>
<dbReference type="KEGG" id="hazt:108664612"/>
<dbReference type="PANTHER" id="PTHR13333:SF5">
    <property type="entry name" value="M-AAA PROTEASE-INTERACTING PROTEIN 1, MITOCHONDRIAL"/>
    <property type="match status" value="1"/>
</dbReference>
<gene>
    <name evidence="2 3 4" type="primary">LOC108664612</name>
</gene>
<dbReference type="GO" id="GO:0043022">
    <property type="term" value="F:ribosome binding"/>
    <property type="evidence" value="ECO:0007669"/>
    <property type="project" value="TreeGrafter"/>
</dbReference>